<keyword evidence="6" id="KW-0812">Transmembrane</keyword>
<dbReference type="Pfam" id="PF02485">
    <property type="entry name" value="Branch"/>
    <property type="match status" value="1"/>
</dbReference>
<accession>A0A5N5KTM4</accession>
<gene>
    <name evidence="7" type="ORF">DKX38_016815</name>
</gene>
<dbReference type="AlphaFoldDB" id="A0A5N5KTM4"/>
<dbReference type="GO" id="GO:0016020">
    <property type="term" value="C:membrane"/>
    <property type="evidence" value="ECO:0007669"/>
    <property type="project" value="UniProtKB-SubCell"/>
</dbReference>
<evidence type="ECO:0000256" key="2">
    <source>
        <dbReference type="ARBA" id="ARBA00022676"/>
    </source>
</evidence>
<dbReference type="PANTHER" id="PTHR31042:SF70">
    <property type="entry name" value="OS01G0695200 PROTEIN"/>
    <property type="match status" value="1"/>
</dbReference>
<dbReference type="InterPro" id="IPR044174">
    <property type="entry name" value="BC10-like"/>
</dbReference>
<feature type="transmembrane region" description="Helical" evidence="6">
    <location>
        <begin position="21"/>
        <end position="44"/>
    </location>
</feature>
<comment type="subcellular location">
    <subcellularLocation>
        <location evidence="1">Membrane</location>
        <topology evidence="1">Single-pass type II membrane protein</topology>
    </subcellularLocation>
</comment>
<keyword evidence="8" id="KW-1185">Reference proteome</keyword>
<keyword evidence="4 6" id="KW-0472">Membrane</keyword>
<evidence type="ECO:0000256" key="3">
    <source>
        <dbReference type="ARBA" id="ARBA00022679"/>
    </source>
</evidence>
<evidence type="ECO:0000256" key="1">
    <source>
        <dbReference type="ARBA" id="ARBA00004606"/>
    </source>
</evidence>
<comment type="caution">
    <text evidence="7">The sequence shown here is derived from an EMBL/GenBank/DDBJ whole genome shotgun (WGS) entry which is preliminary data.</text>
</comment>
<keyword evidence="5" id="KW-0325">Glycoprotein</keyword>
<organism evidence="7 8">
    <name type="scientific">Salix brachista</name>
    <dbReference type="NCBI Taxonomy" id="2182728"/>
    <lineage>
        <taxon>Eukaryota</taxon>
        <taxon>Viridiplantae</taxon>
        <taxon>Streptophyta</taxon>
        <taxon>Embryophyta</taxon>
        <taxon>Tracheophyta</taxon>
        <taxon>Spermatophyta</taxon>
        <taxon>Magnoliopsida</taxon>
        <taxon>eudicotyledons</taxon>
        <taxon>Gunneridae</taxon>
        <taxon>Pentapetalae</taxon>
        <taxon>rosids</taxon>
        <taxon>fabids</taxon>
        <taxon>Malpighiales</taxon>
        <taxon>Salicaceae</taxon>
        <taxon>Saliceae</taxon>
        <taxon>Salix</taxon>
    </lineage>
</organism>
<protein>
    <submittedName>
        <fullName evidence="7">Uncharacterized protein</fullName>
    </submittedName>
</protein>
<evidence type="ECO:0000256" key="4">
    <source>
        <dbReference type="ARBA" id="ARBA00023136"/>
    </source>
</evidence>
<name>A0A5N5KTM4_9ROSI</name>
<evidence type="ECO:0000256" key="5">
    <source>
        <dbReference type="ARBA" id="ARBA00023180"/>
    </source>
</evidence>
<evidence type="ECO:0000256" key="6">
    <source>
        <dbReference type="SAM" id="Phobius"/>
    </source>
</evidence>
<keyword evidence="6" id="KW-1133">Transmembrane helix</keyword>
<dbReference type="EMBL" id="VDCV01000011">
    <property type="protein sequence ID" value="KAB5533729.1"/>
    <property type="molecule type" value="Genomic_DNA"/>
</dbReference>
<dbReference type="PANTHER" id="PTHR31042">
    <property type="entry name" value="CORE-2/I-BRANCHING BETA-1,6-N-ACETYLGLUCOSAMINYLTRANSFERASE FAMILY PROTEIN-RELATED"/>
    <property type="match status" value="1"/>
</dbReference>
<proteinExistence type="predicted"/>
<evidence type="ECO:0000313" key="7">
    <source>
        <dbReference type="EMBL" id="KAB5533729.1"/>
    </source>
</evidence>
<reference evidence="8" key="1">
    <citation type="journal article" date="2019" name="Gigascience">
        <title>De novo genome assembly of the endangered Acer yangbiense, a plant species with extremely small populations endemic to Yunnan Province, China.</title>
        <authorList>
            <person name="Yang J."/>
            <person name="Wariss H.M."/>
            <person name="Tao L."/>
            <person name="Zhang R."/>
            <person name="Yun Q."/>
            <person name="Hollingsworth P."/>
            <person name="Dao Z."/>
            <person name="Luo G."/>
            <person name="Guo H."/>
            <person name="Ma Y."/>
            <person name="Sun W."/>
        </authorList>
    </citation>
    <scope>NUCLEOTIDE SEQUENCE [LARGE SCALE GENOMIC DNA]</scope>
    <source>
        <strain evidence="8">cv. br00</strain>
    </source>
</reference>
<dbReference type="InterPro" id="IPR003406">
    <property type="entry name" value="Glyco_trans_14"/>
</dbReference>
<sequence length="427" mass="49160">MTKKSSLPPILLQQSRRRVIWSGWKLVIILSMGLCVFALFRLHLSPPPETLLSRRRSSFSREVVFSGPPKVAYLFLVRRGLPLDFLWGSFFENADTGNFSIYVHSEPGFQFDESTTRSHFFYDRQLKNSIQVIWGESSMIEAERLLLDAALEDPANQRFVLLSDSCVPLYNFSYIYSYLMASPRSFVDSFLDVKEGRYHPKMSPVIPKDKWRKGSQWVALIRSHAEVIVDDVVILPVFKRLCKRRPPLDASKGKLNIKLQKQHNCIPDEHYVQTLLSVSSIWFCFYPLLSSDLCPLLSSDLCLIAFFFLFFSMSTSQMSGLEGELERRTVTYTVWNQSATKMENKGWHPMTFSYANASPRKIKEIKGINHIYYETEYRTEWCQTNSTFVPCFLFARKFSRGAAMRLLSEGIAGPFDASSILARSVPD</sequence>
<dbReference type="GO" id="GO:0016757">
    <property type="term" value="F:glycosyltransferase activity"/>
    <property type="evidence" value="ECO:0007669"/>
    <property type="project" value="UniProtKB-KW"/>
</dbReference>
<keyword evidence="2" id="KW-0328">Glycosyltransferase</keyword>
<dbReference type="Proteomes" id="UP000326939">
    <property type="component" value="Chromosome 11"/>
</dbReference>
<evidence type="ECO:0000313" key="8">
    <source>
        <dbReference type="Proteomes" id="UP000326939"/>
    </source>
</evidence>
<keyword evidence="3" id="KW-0808">Transferase</keyword>